<gene>
    <name evidence="2" type="ORF">AVDCRST_MAG01-01-2702</name>
</gene>
<dbReference type="EMBL" id="CADCUW010000362">
    <property type="protein sequence ID" value="CAA9427687.1"/>
    <property type="molecule type" value="Genomic_DNA"/>
</dbReference>
<feature type="non-terminal residue" evidence="2">
    <location>
        <position position="43"/>
    </location>
</feature>
<accession>A0A6J4PY52</accession>
<feature type="region of interest" description="Disordered" evidence="1">
    <location>
        <begin position="1"/>
        <end position="43"/>
    </location>
</feature>
<feature type="compositionally biased region" description="Low complexity" evidence="1">
    <location>
        <begin position="1"/>
        <end position="11"/>
    </location>
</feature>
<name>A0A6J4PY52_9ACTN</name>
<evidence type="ECO:0000256" key="1">
    <source>
        <dbReference type="SAM" id="MobiDB-lite"/>
    </source>
</evidence>
<evidence type="ECO:0000313" key="2">
    <source>
        <dbReference type="EMBL" id="CAA9427687.1"/>
    </source>
</evidence>
<sequence length="43" mass="4893">RGEGRGQAAQGCGRGHRGRRGRRPPRRGRRRGRHRAGQRPRPV</sequence>
<dbReference type="AlphaFoldDB" id="A0A6J4PY52"/>
<feature type="compositionally biased region" description="Basic residues" evidence="1">
    <location>
        <begin position="14"/>
        <end position="43"/>
    </location>
</feature>
<proteinExistence type="predicted"/>
<organism evidence="2">
    <name type="scientific">uncultured Rubrobacteraceae bacterium</name>
    <dbReference type="NCBI Taxonomy" id="349277"/>
    <lineage>
        <taxon>Bacteria</taxon>
        <taxon>Bacillati</taxon>
        <taxon>Actinomycetota</taxon>
        <taxon>Rubrobacteria</taxon>
        <taxon>Rubrobacterales</taxon>
        <taxon>Rubrobacteraceae</taxon>
        <taxon>environmental samples</taxon>
    </lineage>
</organism>
<reference evidence="2" key="1">
    <citation type="submission" date="2020-02" db="EMBL/GenBank/DDBJ databases">
        <authorList>
            <person name="Meier V. D."/>
        </authorList>
    </citation>
    <scope>NUCLEOTIDE SEQUENCE</scope>
    <source>
        <strain evidence="2">AVDCRST_MAG01</strain>
    </source>
</reference>
<protein>
    <submittedName>
        <fullName evidence="2">Uncharacterized protein</fullName>
    </submittedName>
</protein>
<feature type="non-terminal residue" evidence="2">
    <location>
        <position position="1"/>
    </location>
</feature>